<comment type="caution">
    <text evidence="8">The sequence shown here is derived from an EMBL/GenBank/DDBJ whole genome shotgun (WGS) entry which is preliminary data.</text>
</comment>
<gene>
    <name evidence="8" type="ORF">GCM10023094_09200</name>
</gene>
<dbReference type="PANTHER" id="PTHR30349:SF64">
    <property type="entry name" value="PROPHAGE INTEGRASE INTD-RELATED"/>
    <property type="match status" value="1"/>
</dbReference>
<dbReference type="EMBL" id="BAABFB010000022">
    <property type="protein sequence ID" value="GAA4474144.1"/>
    <property type="molecule type" value="Genomic_DNA"/>
</dbReference>
<dbReference type="PROSITE" id="PS51898">
    <property type="entry name" value="TYR_RECOMBINASE"/>
    <property type="match status" value="1"/>
</dbReference>
<dbReference type="InterPro" id="IPR004107">
    <property type="entry name" value="Integrase_SAM-like_N"/>
</dbReference>
<dbReference type="InterPro" id="IPR010998">
    <property type="entry name" value="Integrase_recombinase_N"/>
</dbReference>
<evidence type="ECO:0000313" key="8">
    <source>
        <dbReference type="EMBL" id="GAA4474144.1"/>
    </source>
</evidence>
<dbReference type="SUPFAM" id="SSF56349">
    <property type="entry name" value="DNA breaking-rejoining enzymes"/>
    <property type="match status" value="1"/>
</dbReference>
<dbReference type="Pfam" id="PF26003">
    <property type="entry name" value="Integrase_N_phage"/>
    <property type="match status" value="1"/>
</dbReference>
<dbReference type="InterPro" id="IPR002104">
    <property type="entry name" value="Integrase_catalytic"/>
</dbReference>
<evidence type="ECO:0000256" key="5">
    <source>
        <dbReference type="PROSITE-ProRule" id="PRU01248"/>
    </source>
</evidence>
<keyword evidence="9" id="KW-1185">Reference proteome</keyword>
<evidence type="ECO:0000256" key="3">
    <source>
        <dbReference type="ARBA" id="ARBA00023125"/>
    </source>
</evidence>
<accession>A0ABP8NY61</accession>
<evidence type="ECO:0000256" key="1">
    <source>
        <dbReference type="ARBA" id="ARBA00008857"/>
    </source>
</evidence>
<dbReference type="CDD" id="cd01189">
    <property type="entry name" value="INT_ICEBs1_C_like"/>
    <property type="match status" value="1"/>
</dbReference>
<evidence type="ECO:0000256" key="2">
    <source>
        <dbReference type="ARBA" id="ARBA00022908"/>
    </source>
</evidence>
<dbReference type="Pfam" id="PF14659">
    <property type="entry name" value="Phage_int_SAM_3"/>
    <property type="match status" value="1"/>
</dbReference>
<evidence type="ECO:0000256" key="4">
    <source>
        <dbReference type="ARBA" id="ARBA00023172"/>
    </source>
</evidence>
<reference evidence="9" key="1">
    <citation type="journal article" date="2019" name="Int. J. Syst. Evol. Microbiol.">
        <title>The Global Catalogue of Microorganisms (GCM) 10K type strain sequencing project: providing services to taxonomists for standard genome sequencing and annotation.</title>
        <authorList>
            <consortium name="The Broad Institute Genomics Platform"/>
            <consortium name="The Broad Institute Genome Sequencing Center for Infectious Disease"/>
            <person name="Wu L."/>
            <person name="Ma J."/>
        </authorList>
    </citation>
    <scope>NUCLEOTIDE SEQUENCE [LARGE SCALE GENOMIC DNA]</scope>
    <source>
        <strain evidence="9">JCM 32206</strain>
    </source>
</reference>
<name>A0ABP8NY61_9NOCA</name>
<protein>
    <submittedName>
        <fullName evidence="8">Site-specific integrase</fullName>
    </submittedName>
</protein>
<dbReference type="InterPro" id="IPR011010">
    <property type="entry name" value="DNA_brk_join_enz"/>
</dbReference>
<dbReference type="Gene3D" id="1.10.443.10">
    <property type="entry name" value="Intergrase catalytic core"/>
    <property type="match status" value="1"/>
</dbReference>
<proteinExistence type="inferred from homology"/>
<evidence type="ECO:0000313" key="9">
    <source>
        <dbReference type="Proteomes" id="UP001501183"/>
    </source>
</evidence>
<dbReference type="Proteomes" id="UP001501183">
    <property type="component" value="Unassembled WGS sequence"/>
</dbReference>
<dbReference type="Gene3D" id="1.10.150.130">
    <property type="match status" value="1"/>
</dbReference>
<keyword evidence="2" id="KW-0229">DNA integration</keyword>
<dbReference type="InterPro" id="IPR013762">
    <property type="entry name" value="Integrase-like_cat_sf"/>
</dbReference>
<dbReference type="PANTHER" id="PTHR30349">
    <property type="entry name" value="PHAGE INTEGRASE-RELATED"/>
    <property type="match status" value="1"/>
</dbReference>
<evidence type="ECO:0000259" key="7">
    <source>
        <dbReference type="PROSITE" id="PS51900"/>
    </source>
</evidence>
<dbReference type="RefSeq" id="WP_345342582.1">
    <property type="nucleotide sequence ID" value="NZ_BAABFB010000022.1"/>
</dbReference>
<keyword evidence="3 5" id="KW-0238">DNA-binding</keyword>
<organism evidence="8 9">
    <name type="scientific">Rhodococcus olei</name>
    <dbReference type="NCBI Taxonomy" id="2161675"/>
    <lineage>
        <taxon>Bacteria</taxon>
        <taxon>Bacillati</taxon>
        <taxon>Actinomycetota</taxon>
        <taxon>Actinomycetes</taxon>
        <taxon>Mycobacteriales</taxon>
        <taxon>Nocardiaceae</taxon>
        <taxon>Rhodococcus</taxon>
    </lineage>
</organism>
<dbReference type="InterPro" id="IPR044068">
    <property type="entry name" value="CB"/>
</dbReference>
<feature type="domain" description="Core-binding (CB)" evidence="7">
    <location>
        <begin position="74"/>
        <end position="152"/>
    </location>
</feature>
<dbReference type="PROSITE" id="PS51900">
    <property type="entry name" value="CB"/>
    <property type="match status" value="1"/>
</dbReference>
<dbReference type="InterPro" id="IPR050090">
    <property type="entry name" value="Tyrosine_recombinase_XerCD"/>
</dbReference>
<dbReference type="Pfam" id="PF00589">
    <property type="entry name" value="Phage_integrase"/>
    <property type="match status" value="1"/>
</dbReference>
<feature type="domain" description="Tyr recombinase" evidence="6">
    <location>
        <begin position="171"/>
        <end position="361"/>
    </location>
</feature>
<dbReference type="InterPro" id="IPR058717">
    <property type="entry name" value="Phage_L5_Integrase_N"/>
</dbReference>
<evidence type="ECO:0000259" key="6">
    <source>
        <dbReference type="PROSITE" id="PS51898"/>
    </source>
</evidence>
<comment type="similarity">
    <text evidence="1">Belongs to the 'phage' integrase family.</text>
</comment>
<sequence>MAKRAKRSFGGLRQLPSGRWQANYTAPDGLLYKAPRTFAAEDDAVAWLAAERRKIDLDVWRPPAVEAASAAAPVTLRTYSERWLAERHLKPRTRSLYEGQLRLHILPDLGDAELTAITAAVVRSWHAGLGTATPTRNAHCYSLLHAILATAVDDELIAANPCRVKSAMTAKRRKTITVLSAGEISALAEEMPPGLRASVLVAGWCSLRWGELTELRRKDVDPEAGIIHVRRAVTYRSGVFTVDSPKTAAGVRDVAIPPHVIPAIVQHLDRHVQAGRDALLFPGVQGGHLGDYAYRKAFKPAAARIGRPELTPHMLRHSAAVLAAQAGGTTAELMARLGHTTPAMALRYQHVAAGRDRQIAERLSSMVEMP</sequence>
<keyword evidence="4" id="KW-0233">DNA recombination</keyword>